<dbReference type="SUPFAM" id="SSF161098">
    <property type="entry name" value="MetI-like"/>
    <property type="match status" value="1"/>
</dbReference>
<reference evidence="9" key="1">
    <citation type="submission" date="2015-02" db="EMBL/GenBank/DDBJ databases">
        <title>A novel member of the family Ruminococcaceae isolated from human feces.</title>
        <authorList>
            <person name="Shkoporov A.N."/>
            <person name="Chaplin A.V."/>
            <person name="Motuzova O.V."/>
            <person name="Kafarskaia L.I."/>
            <person name="Khokhlova E.V."/>
            <person name="Efimov B.A."/>
        </authorList>
    </citation>
    <scope>NUCLEOTIDE SEQUENCE [LARGE SCALE GENOMIC DNA]</scope>
    <source>
        <strain evidence="9">585-1</strain>
    </source>
</reference>
<dbReference type="GO" id="GO:0005886">
    <property type="term" value="C:plasma membrane"/>
    <property type="evidence" value="ECO:0007669"/>
    <property type="project" value="UniProtKB-SubCell"/>
</dbReference>
<feature type="domain" description="ABC transmembrane type-1" evidence="8">
    <location>
        <begin position="81"/>
        <end position="265"/>
    </location>
</feature>
<dbReference type="GeneID" id="42856289"/>
<dbReference type="GO" id="GO:0055085">
    <property type="term" value="P:transmembrane transport"/>
    <property type="evidence" value="ECO:0007669"/>
    <property type="project" value="InterPro"/>
</dbReference>
<reference evidence="15 16" key="2">
    <citation type="journal article" date="2019" name="Nat. Med.">
        <title>A library of human gut bacterial isolates paired with longitudinal multiomics data enables mechanistic microbiome research.</title>
        <authorList>
            <person name="Poyet M."/>
            <person name="Groussin M."/>
            <person name="Gibbons S.M."/>
            <person name="Avila-Pacheco J."/>
            <person name="Jiang X."/>
            <person name="Kearney S.M."/>
            <person name="Perrotta A.R."/>
            <person name="Berdy B."/>
            <person name="Zhao S."/>
            <person name="Lieberman T.D."/>
            <person name="Swanson P.K."/>
            <person name="Smith M."/>
            <person name="Roesemann S."/>
            <person name="Alexander J.E."/>
            <person name="Rich S.A."/>
            <person name="Livny J."/>
            <person name="Vlamakis H."/>
            <person name="Clish C."/>
            <person name="Bullock K."/>
            <person name="Deik A."/>
            <person name="Scott J."/>
            <person name="Pierce K.A."/>
            <person name="Xavier R.J."/>
            <person name="Alm E.J."/>
        </authorList>
    </citation>
    <scope>NUCLEOTIDE SEQUENCE [LARGE SCALE GENOMIC DNA]</scope>
    <source>
        <strain evidence="11 16">BIOML-A4</strain>
        <strain evidence="12 15">BIOML-A7</strain>
    </source>
</reference>
<evidence type="ECO:0000256" key="2">
    <source>
        <dbReference type="ARBA" id="ARBA00022448"/>
    </source>
</evidence>
<dbReference type="InterPro" id="IPR035906">
    <property type="entry name" value="MetI-like_sf"/>
</dbReference>
<dbReference type="AlphaFoldDB" id="A0A0D8J046"/>
<evidence type="ECO:0000313" key="14">
    <source>
        <dbReference type="Proteomes" id="UP000431913"/>
    </source>
</evidence>
<dbReference type="Pfam" id="PF00528">
    <property type="entry name" value="BPD_transp_1"/>
    <property type="match status" value="1"/>
</dbReference>
<dbReference type="EMBL" id="VUNJ01000001">
    <property type="protein sequence ID" value="MST90372.1"/>
    <property type="molecule type" value="Genomic_DNA"/>
</dbReference>
<evidence type="ECO:0000256" key="3">
    <source>
        <dbReference type="ARBA" id="ARBA00022475"/>
    </source>
</evidence>
<comment type="caution">
    <text evidence="9">The sequence shown here is derived from an EMBL/GenBank/DDBJ whole genome shotgun (WGS) entry which is preliminary data.</text>
</comment>
<keyword evidence="2 7" id="KW-0813">Transport</keyword>
<gene>
    <name evidence="10" type="ORF">FYJ76_00245</name>
    <name evidence="12" type="ORF">GMD52_01005</name>
    <name evidence="11" type="ORF">GMD59_03750</name>
    <name evidence="9" type="ORF">TQ39_06635</name>
</gene>
<dbReference type="EMBL" id="WMZR01000001">
    <property type="protein sequence ID" value="MTS50121.1"/>
    <property type="molecule type" value="Genomic_DNA"/>
</dbReference>
<dbReference type="Proteomes" id="UP000431913">
    <property type="component" value="Unassembled WGS sequence"/>
</dbReference>
<evidence type="ECO:0000256" key="7">
    <source>
        <dbReference type="RuleBase" id="RU363032"/>
    </source>
</evidence>
<evidence type="ECO:0000313" key="9">
    <source>
        <dbReference type="EMBL" id="KJF40320.1"/>
    </source>
</evidence>
<comment type="similarity">
    <text evidence="7">Belongs to the binding-protein-dependent transport system permease family.</text>
</comment>
<feature type="transmembrane region" description="Helical" evidence="7">
    <location>
        <begin position="208"/>
        <end position="231"/>
    </location>
</feature>
<dbReference type="EMBL" id="WMZU01000003">
    <property type="protein sequence ID" value="MTS26400.1"/>
    <property type="molecule type" value="Genomic_DNA"/>
</dbReference>
<keyword evidence="5 7" id="KW-1133">Transmembrane helix</keyword>
<name>A0A0D8J046_9FIRM</name>
<evidence type="ECO:0000256" key="6">
    <source>
        <dbReference type="ARBA" id="ARBA00023136"/>
    </source>
</evidence>
<evidence type="ECO:0000313" key="11">
    <source>
        <dbReference type="EMBL" id="MTS26400.1"/>
    </source>
</evidence>
<feature type="transmembrane region" description="Helical" evidence="7">
    <location>
        <begin position="145"/>
        <end position="166"/>
    </location>
</feature>
<comment type="subcellular location">
    <subcellularLocation>
        <location evidence="1 7">Cell membrane</location>
        <topology evidence="1 7">Multi-pass membrane protein</topology>
    </subcellularLocation>
</comment>
<dbReference type="PANTHER" id="PTHR30151:SF19">
    <property type="entry name" value="ABC TRANSPORTER PERMEASE"/>
    <property type="match status" value="1"/>
</dbReference>
<feature type="transmembrane region" description="Helical" evidence="7">
    <location>
        <begin position="120"/>
        <end position="139"/>
    </location>
</feature>
<keyword evidence="4 7" id="KW-0812">Transmembrane</keyword>
<reference evidence="10 14" key="3">
    <citation type="submission" date="2019-08" db="EMBL/GenBank/DDBJ databases">
        <title>In-depth cultivation of the pig gut microbiome towards novel bacterial diversity and tailored functional studies.</title>
        <authorList>
            <person name="Wylensek D."/>
            <person name="Hitch T.C.A."/>
            <person name="Clavel T."/>
        </authorList>
    </citation>
    <scope>NUCLEOTIDE SEQUENCE [LARGE SCALE GENOMIC DNA]</scope>
    <source>
        <strain evidence="10 14">WCA3-601-WT-6J</strain>
    </source>
</reference>
<organism evidence="9 13">
    <name type="scientific">Ruthenibacterium lactatiformans</name>
    <dbReference type="NCBI Taxonomy" id="1550024"/>
    <lineage>
        <taxon>Bacteria</taxon>
        <taxon>Bacillati</taxon>
        <taxon>Bacillota</taxon>
        <taxon>Clostridia</taxon>
        <taxon>Eubacteriales</taxon>
        <taxon>Oscillospiraceae</taxon>
        <taxon>Ruthenibacterium</taxon>
    </lineage>
</organism>
<evidence type="ECO:0000313" key="13">
    <source>
        <dbReference type="Proteomes" id="UP000032483"/>
    </source>
</evidence>
<dbReference type="Gene3D" id="1.10.3720.10">
    <property type="entry name" value="MetI-like"/>
    <property type="match status" value="1"/>
</dbReference>
<evidence type="ECO:0000256" key="1">
    <source>
        <dbReference type="ARBA" id="ARBA00004651"/>
    </source>
</evidence>
<dbReference type="PATRIC" id="fig|1550024.3.peg.1495"/>
<keyword evidence="3" id="KW-1003">Cell membrane</keyword>
<evidence type="ECO:0000256" key="5">
    <source>
        <dbReference type="ARBA" id="ARBA00022989"/>
    </source>
</evidence>
<dbReference type="PROSITE" id="PS50928">
    <property type="entry name" value="ABC_TM1"/>
    <property type="match status" value="1"/>
</dbReference>
<protein>
    <submittedName>
        <fullName evidence="10 11">ABC transporter permease</fullName>
    </submittedName>
    <submittedName>
        <fullName evidence="9">Sulfonate ABC transporter permease</fullName>
    </submittedName>
</protein>
<keyword evidence="13" id="KW-1185">Reference proteome</keyword>
<feature type="transmembrane region" description="Helical" evidence="7">
    <location>
        <begin position="243"/>
        <end position="264"/>
    </location>
</feature>
<dbReference type="CDD" id="cd06261">
    <property type="entry name" value="TM_PBP2"/>
    <property type="match status" value="1"/>
</dbReference>
<dbReference type="Proteomes" id="UP000449193">
    <property type="component" value="Unassembled WGS sequence"/>
</dbReference>
<evidence type="ECO:0000259" key="8">
    <source>
        <dbReference type="PROSITE" id="PS50928"/>
    </source>
</evidence>
<proteinExistence type="inferred from homology"/>
<feature type="transmembrane region" description="Helical" evidence="7">
    <location>
        <begin position="29"/>
        <end position="47"/>
    </location>
</feature>
<dbReference type="RefSeq" id="WP_009324766.1">
    <property type="nucleotide sequence ID" value="NZ_CAQJQL010000148.1"/>
</dbReference>
<dbReference type="PANTHER" id="PTHR30151">
    <property type="entry name" value="ALKANE SULFONATE ABC TRANSPORTER-RELATED, MEMBRANE SUBUNIT"/>
    <property type="match status" value="1"/>
</dbReference>
<keyword evidence="6 7" id="KW-0472">Membrane</keyword>
<dbReference type="InterPro" id="IPR000515">
    <property type="entry name" value="MetI-like"/>
</dbReference>
<dbReference type="EMBL" id="JXXK01000007">
    <property type="protein sequence ID" value="KJF40320.1"/>
    <property type="molecule type" value="Genomic_DNA"/>
</dbReference>
<evidence type="ECO:0000313" key="12">
    <source>
        <dbReference type="EMBL" id="MTS50121.1"/>
    </source>
</evidence>
<evidence type="ECO:0000313" key="10">
    <source>
        <dbReference type="EMBL" id="MST90372.1"/>
    </source>
</evidence>
<evidence type="ECO:0000256" key="4">
    <source>
        <dbReference type="ARBA" id="ARBA00022692"/>
    </source>
</evidence>
<feature type="transmembrane region" description="Helical" evidence="7">
    <location>
        <begin position="88"/>
        <end position="108"/>
    </location>
</feature>
<dbReference type="Proteomes" id="UP000032483">
    <property type="component" value="Unassembled WGS sequence"/>
</dbReference>
<evidence type="ECO:0000313" key="16">
    <source>
        <dbReference type="Proteomes" id="UP000472755"/>
    </source>
</evidence>
<accession>A0A0D8J046</accession>
<evidence type="ECO:0000313" key="15">
    <source>
        <dbReference type="Proteomes" id="UP000449193"/>
    </source>
</evidence>
<dbReference type="Proteomes" id="UP000472755">
    <property type="component" value="Unassembled WGS sequence"/>
</dbReference>
<sequence>MKKARPTNPPAVSRERTLYLRRKRRRTHLVHACQIGFLVFFFAQWEISARLGWIDSFILSQPSRILETLRNMSQNHLMMHVGVTLYETLTGFVLGVLLGVAIAVVLWWSGFVSRVAEPYLVVLNSLPKIALGPVIIIVVGAGTEAIIFMALAISLIVTVLEMLAGFRATNPESIKMARTFGATKRQVFTKIVFPSNINTLFNSLKINIGLSLVGVIAGEFLVSKAGLGYLIVYGGQVFQLDLVMSSVLILSVMAALMYQSVVLLQKFVSRWFGG</sequence>